<sequence>MNKVQKMIMSFAAVAMIVSFSAFKPSGNAKLLTYRYANIDGKYQLRPIANPDLGCSTSSTVHCVITTDVDKGSEFPYSELPGDWQPVGTSSLAIFEE</sequence>
<comment type="caution">
    <text evidence="2">The sequence shown here is derived from an EMBL/GenBank/DDBJ whole genome shotgun (WGS) entry which is preliminary data.</text>
</comment>
<evidence type="ECO:0000256" key="1">
    <source>
        <dbReference type="SAM" id="SignalP"/>
    </source>
</evidence>
<keyword evidence="1" id="KW-0732">Signal</keyword>
<protein>
    <submittedName>
        <fullName evidence="2">Uncharacterized protein</fullName>
    </submittedName>
</protein>
<dbReference type="RefSeq" id="WP_131560438.1">
    <property type="nucleotide sequence ID" value="NZ_SJSN01000012.1"/>
</dbReference>
<evidence type="ECO:0000313" key="3">
    <source>
        <dbReference type="Proteomes" id="UP000291485"/>
    </source>
</evidence>
<dbReference type="OrthoDB" id="772214at2"/>
<reference evidence="2 3" key="1">
    <citation type="submission" date="2019-02" db="EMBL/GenBank/DDBJ databases">
        <title>Pedobacter sp. RP-3-11 sp. nov., isolated from Arctic soil.</title>
        <authorList>
            <person name="Dahal R.H."/>
        </authorList>
    </citation>
    <scope>NUCLEOTIDE SEQUENCE [LARGE SCALE GENOMIC DNA]</scope>
    <source>
        <strain evidence="2 3">RP-3-11</strain>
    </source>
</reference>
<gene>
    <name evidence="2" type="ORF">EZ449_15455</name>
</gene>
<proteinExistence type="predicted"/>
<accession>A0A4R0NZJ7</accession>
<organism evidence="2 3">
    <name type="scientific">Pedobacter frigidisoli</name>
    <dbReference type="NCBI Taxonomy" id="2530455"/>
    <lineage>
        <taxon>Bacteria</taxon>
        <taxon>Pseudomonadati</taxon>
        <taxon>Bacteroidota</taxon>
        <taxon>Sphingobacteriia</taxon>
        <taxon>Sphingobacteriales</taxon>
        <taxon>Sphingobacteriaceae</taxon>
        <taxon>Pedobacter</taxon>
    </lineage>
</organism>
<keyword evidence="3" id="KW-1185">Reference proteome</keyword>
<feature type="signal peptide" evidence="1">
    <location>
        <begin position="1"/>
        <end position="24"/>
    </location>
</feature>
<dbReference type="Proteomes" id="UP000291485">
    <property type="component" value="Unassembled WGS sequence"/>
</dbReference>
<evidence type="ECO:0000313" key="2">
    <source>
        <dbReference type="EMBL" id="TCD05859.1"/>
    </source>
</evidence>
<dbReference type="EMBL" id="SJSN01000012">
    <property type="protein sequence ID" value="TCD05859.1"/>
    <property type="molecule type" value="Genomic_DNA"/>
</dbReference>
<name>A0A4R0NZJ7_9SPHI</name>
<dbReference type="AlphaFoldDB" id="A0A4R0NZJ7"/>
<feature type="chain" id="PRO_5020517704" evidence="1">
    <location>
        <begin position="25"/>
        <end position="97"/>
    </location>
</feature>